<comment type="similarity">
    <text evidence="3 11">Belongs to the purine nucleoside phosphorylase YfiH/LACC1 family.</text>
</comment>
<evidence type="ECO:0000256" key="9">
    <source>
        <dbReference type="ARBA" id="ARBA00048968"/>
    </source>
</evidence>
<evidence type="ECO:0000256" key="6">
    <source>
        <dbReference type="ARBA" id="ARBA00022801"/>
    </source>
</evidence>
<evidence type="ECO:0000256" key="4">
    <source>
        <dbReference type="ARBA" id="ARBA00022679"/>
    </source>
</evidence>
<dbReference type="Gene3D" id="3.60.140.10">
    <property type="entry name" value="CNF1/YfiH-like putative cysteine hydrolases"/>
    <property type="match status" value="1"/>
</dbReference>
<dbReference type="InterPro" id="IPR038371">
    <property type="entry name" value="Cu_polyphenol_OxRdtase_sf"/>
</dbReference>
<evidence type="ECO:0000313" key="13">
    <source>
        <dbReference type="Proteomes" id="UP000184442"/>
    </source>
</evidence>
<evidence type="ECO:0000256" key="1">
    <source>
        <dbReference type="ARBA" id="ARBA00000553"/>
    </source>
</evidence>
<dbReference type="Proteomes" id="UP000184442">
    <property type="component" value="Unassembled WGS sequence"/>
</dbReference>
<dbReference type="PANTHER" id="PTHR30616">
    <property type="entry name" value="UNCHARACTERIZED PROTEIN YFIH"/>
    <property type="match status" value="1"/>
</dbReference>
<evidence type="ECO:0000256" key="10">
    <source>
        <dbReference type="ARBA" id="ARBA00049893"/>
    </source>
</evidence>
<evidence type="ECO:0000256" key="5">
    <source>
        <dbReference type="ARBA" id="ARBA00022723"/>
    </source>
</evidence>
<dbReference type="InterPro" id="IPR011324">
    <property type="entry name" value="Cytotoxic_necrot_fac-like_cat"/>
</dbReference>
<protein>
    <recommendedName>
        <fullName evidence="11">Purine nucleoside phosphorylase</fullName>
    </recommendedName>
</protein>
<dbReference type="SUPFAM" id="SSF64438">
    <property type="entry name" value="CNF1/YfiH-like putative cysteine hydrolases"/>
    <property type="match status" value="1"/>
</dbReference>
<reference evidence="12 13" key="1">
    <citation type="submission" date="2016-11" db="EMBL/GenBank/DDBJ databases">
        <authorList>
            <person name="Jaros S."/>
            <person name="Januszkiewicz K."/>
            <person name="Wedrychowicz H."/>
        </authorList>
    </citation>
    <scope>NUCLEOTIDE SEQUENCE [LARGE SCALE GENOMIC DNA]</scope>
    <source>
        <strain evidence="12 13">DSM 19022</strain>
    </source>
</reference>
<proteinExistence type="inferred from homology"/>
<sequence>MAFEINKSGNLIYLTIPEFSNTGIVRHCFTTKQGGVSKGIYASLNTSPFKDEPIEVTNKNLDLVCSAIGIDYKKLIMSKQVHGDNVLIVDENFLKKKSSHDQPIQGYDALVTNLPNVPLMTFYADCVPIYLLDPVNKAIGLVHSGWRSTVLHIVKKTIEKMKMIYNTKPEDLLAAIGPSIEKDCFEVDEDAAEMFRRNFSNHSDIVFDKSSGKYLIDLWAANRKLLLESGVRQYNINESRMCTKCNDDLFFSYRRNKGRNGSMSAIMGLYY</sequence>
<keyword evidence="6" id="KW-0378">Hydrolase</keyword>
<dbReference type="GO" id="GO:0017061">
    <property type="term" value="F:S-methyl-5-thioadenosine phosphorylase activity"/>
    <property type="evidence" value="ECO:0007669"/>
    <property type="project" value="UniProtKB-EC"/>
</dbReference>
<keyword evidence="4" id="KW-0808">Transferase</keyword>
<dbReference type="CDD" id="cd16833">
    <property type="entry name" value="YfiH"/>
    <property type="match status" value="1"/>
</dbReference>
<comment type="catalytic activity">
    <reaction evidence="1">
        <text>inosine + phosphate = alpha-D-ribose 1-phosphate + hypoxanthine</text>
        <dbReference type="Rhea" id="RHEA:27646"/>
        <dbReference type="ChEBI" id="CHEBI:17368"/>
        <dbReference type="ChEBI" id="CHEBI:17596"/>
        <dbReference type="ChEBI" id="CHEBI:43474"/>
        <dbReference type="ChEBI" id="CHEBI:57720"/>
        <dbReference type="EC" id="2.4.2.1"/>
    </reaction>
    <physiologicalReaction direction="left-to-right" evidence="1">
        <dbReference type="Rhea" id="RHEA:27647"/>
    </physiologicalReaction>
</comment>
<keyword evidence="13" id="KW-1185">Reference proteome</keyword>
<comment type="catalytic activity">
    <reaction evidence="10">
        <text>S-methyl-5'-thioadenosine + phosphate = 5-(methylsulfanyl)-alpha-D-ribose 1-phosphate + adenine</text>
        <dbReference type="Rhea" id="RHEA:11852"/>
        <dbReference type="ChEBI" id="CHEBI:16708"/>
        <dbReference type="ChEBI" id="CHEBI:17509"/>
        <dbReference type="ChEBI" id="CHEBI:43474"/>
        <dbReference type="ChEBI" id="CHEBI:58533"/>
        <dbReference type="EC" id="2.4.2.28"/>
    </reaction>
    <physiologicalReaction direction="left-to-right" evidence="10">
        <dbReference type="Rhea" id="RHEA:11853"/>
    </physiologicalReaction>
</comment>
<dbReference type="GO" id="GO:0016787">
    <property type="term" value="F:hydrolase activity"/>
    <property type="evidence" value="ECO:0007669"/>
    <property type="project" value="UniProtKB-KW"/>
</dbReference>
<comment type="function">
    <text evidence="2">Purine nucleoside enzyme that catalyzes the phosphorolysis of adenosine and inosine nucleosides, yielding D-ribose 1-phosphate and the respective free bases, adenine and hypoxanthine. Also catalyzes the phosphorolysis of S-methyl-5'-thioadenosine into adenine and S-methyl-5-thio-alpha-D-ribose 1-phosphate. Also has adenosine deaminase activity.</text>
</comment>
<organism evidence="12 13">
    <name type="scientific">Lutispora thermophila DSM 19022</name>
    <dbReference type="NCBI Taxonomy" id="1122184"/>
    <lineage>
        <taxon>Bacteria</taxon>
        <taxon>Bacillati</taxon>
        <taxon>Bacillota</taxon>
        <taxon>Clostridia</taxon>
        <taxon>Lutisporales</taxon>
        <taxon>Lutisporaceae</taxon>
        <taxon>Lutispora</taxon>
    </lineage>
</organism>
<gene>
    <name evidence="12" type="ORF">SAMN02745176_00874</name>
</gene>
<dbReference type="InterPro" id="IPR003730">
    <property type="entry name" value="Cu_polyphenol_OxRdtase"/>
</dbReference>
<evidence type="ECO:0000256" key="8">
    <source>
        <dbReference type="ARBA" id="ARBA00047989"/>
    </source>
</evidence>
<comment type="catalytic activity">
    <reaction evidence="8">
        <text>adenosine + H2O + H(+) = inosine + NH4(+)</text>
        <dbReference type="Rhea" id="RHEA:24408"/>
        <dbReference type="ChEBI" id="CHEBI:15377"/>
        <dbReference type="ChEBI" id="CHEBI:15378"/>
        <dbReference type="ChEBI" id="CHEBI:16335"/>
        <dbReference type="ChEBI" id="CHEBI:17596"/>
        <dbReference type="ChEBI" id="CHEBI:28938"/>
        <dbReference type="EC" id="3.5.4.4"/>
    </reaction>
    <physiologicalReaction direction="left-to-right" evidence="8">
        <dbReference type="Rhea" id="RHEA:24409"/>
    </physiologicalReaction>
</comment>
<dbReference type="Pfam" id="PF02578">
    <property type="entry name" value="Cu-oxidase_4"/>
    <property type="match status" value="1"/>
</dbReference>
<keyword evidence="7" id="KW-0862">Zinc</keyword>
<evidence type="ECO:0000256" key="11">
    <source>
        <dbReference type="RuleBase" id="RU361274"/>
    </source>
</evidence>
<dbReference type="STRING" id="1122184.SAMN02745176_00874"/>
<dbReference type="EMBL" id="FQZS01000005">
    <property type="protein sequence ID" value="SHI62712.1"/>
    <property type="molecule type" value="Genomic_DNA"/>
</dbReference>
<dbReference type="GO" id="GO:0005507">
    <property type="term" value="F:copper ion binding"/>
    <property type="evidence" value="ECO:0007669"/>
    <property type="project" value="TreeGrafter"/>
</dbReference>
<dbReference type="AlphaFoldDB" id="A0A1M6CNV2"/>
<evidence type="ECO:0000256" key="7">
    <source>
        <dbReference type="ARBA" id="ARBA00022833"/>
    </source>
</evidence>
<name>A0A1M6CNV2_9FIRM</name>
<keyword evidence="5" id="KW-0479">Metal-binding</keyword>
<comment type="catalytic activity">
    <reaction evidence="9">
        <text>adenosine + phosphate = alpha-D-ribose 1-phosphate + adenine</text>
        <dbReference type="Rhea" id="RHEA:27642"/>
        <dbReference type="ChEBI" id="CHEBI:16335"/>
        <dbReference type="ChEBI" id="CHEBI:16708"/>
        <dbReference type="ChEBI" id="CHEBI:43474"/>
        <dbReference type="ChEBI" id="CHEBI:57720"/>
        <dbReference type="EC" id="2.4.2.1"/>
    </reaction>
    <physiologicalReaction direction="left-to-right" evidence="9">
        <dbReference type="Rhea" id="RHEA:27643"/>
    </physiologicalReaction>
</comment>
<evidence type="ECO:0000313" key="12">
    <source>
        <dbReference type="EMBL" id="SHI62712.1"/>
    </source>
</evidence>
<dbReference type="NCBIfam" id="TIGR00726">
    <property type="entry name" value="peptidoglycan editing factor PgeF"/>
    <property type="match status" value="1"/>
</dbReference>
<evidence type="ECO:0000256" key="3">
    <source>
        <dbReference type="ARBA" id="ARBA00007353"/>
    </source>
</evidence>
<evidence type="ECO:0000256" key="2">
    <source>
        <dbReference type="ARBA" id="ARBA00003215"/>
    </source>
</evidence>
<accession>A0A1M6CNV2</accession>
<dbReference type="PANTHER" id="PTHR30616:SF2">
    <property type="entry name" value="PURINE NUCLEOSIDE PHOSPHORYLASE LACC1"/>
    <property type="match status" value="1"/>
</dbReference>